<gene>
    <name evidence="3" type="ORF">NCTC10815_00518</name>
</gene>
<organism evidence="3 4">
    <name type="scientific">Listeria grayi</name>
    <name type="common">Listeria murrayi</name>
    <dbReference type="NCBI Taxonomy" id="1641"/>
    <lineage>
        <taxon>Bacteria</taxon>
        <taxon>Bacillati</taxon>
        <taxon>Bacillota</taxon>
        <taxon>Bacilli</taxon>
        <taxon>Bacillales</taxon>
        <taxon>Listeriaceae</taxon>
        <taxon>Listeria</taxon>
    </lineage>
</organism>
<accession>A0A378MA48</accession>
<feature type="transmembrane region" description="Helical" evidence="2">
    <location>
        <begin position="33"/>
        <end position="53"/>
    </location>
</feature>
<dbReference type="InterPro" id="IPR029050">
    <property type="entry name" value="Immunoprotect_excell_Ig-like"/>
</dbReference>
<reference evidence="3 4" key="1">
    <citation type="submission" date="2018-06" db="EMBL/GenBank/DDBJ databases">
        <authorList>
            <consortium name="Pathogen Informatics"/>
            <person name="Doyle S."/>
        </authorList>
    </citation>
    <scope>NUCLEOTIDE SEQUENCE [LARGE SCALE GENOMIC DNA]</scope>
    <source>
        <strain evidence="4">NCTC 10815</strain>
    </source>
</reference>
<dbReference type="Proteomes" id="UP000254879">
    <property type="component" value="Unassembled WGS sequence"/>
</dbReference>
<dbReference type="Gene3D" id="2.60.40.1240">
    <property type="match status" value="1"/>
</dbReference>
<feature type="transmembrane region" description="Helical" evidence="2">
    <location>
        <begin position="6"/>
        <end position="26"/>
    </location>
</feature>
<evidence type="ECO:0000256" key="1">
    <source>
        <dbReference type="ARBA" id="ARBA00022729"/>
    </source>
</evidence>
<dbReference type="RefSeq" id="WP_115345598.1">
    <property type="nucleotide sequence ID" value="NZ_UGPG01000001.1"/>
</dbReference>
<sequence length="222" mass="24613">MEIWIVIGIFAFLVFIAGLVMLFLPITKKIGAIILIVGMLAIVSSIIGVVVSLKHYQDVQNQVFEYGSKTTDSAENTETKQTHKNYSVDWKNTDDAINKEIKKITITKGKTFSTLENKDMPGSVTVYLTITNKTGETIDTYPTQGELTTDAETVNGADALLSDFDKTKLKPNEKTTGKLVFPIAKLKQVGDVSHIQLNWLNYIGKATDPKRTETEEIKLPAK</sequence>
<keyword evidence="1" id="KW-0732">Signal</keyword>
<evidence type="ECO:0000256" key="2">
    <source>
        <dbReference type="SAM" id="Phobius"/>
    </source>
</evidence>
<keyword evidence="2" id="KW-0812">Transmembrane</keyword>
<keyword evidence="2" id="KW-0472">Membrane</keyword>
<name>A0A378MA48_LISGR</name>
<keyword evidence="2" id="KW-1133">Transmembrane helix</keyword>
<dbReference type="EMBL" id="UGPG01000001">
    <property type="protein sequence ID" value="STY43230.1"/>
    <property type="molecule type" value="Genomic_DNA"/>
</dbReference>
<proteinExistence type="predicted"/>
<protein>
    <submittedName>
        <fullName evidence="3">Uncharacterized protein</fullName>
    </submittedName>
</protein>
<evidence type="ECO:0000313" key="4">
    <source>
        <dbReference type="Proteomes" id="UP000254879"/>
    </source>
</evidence>
<dbReference type="AlphaFoldDB" id="A0A378MA48"/>
<evidence type="ECO:0000313" key="3">
    <source>
        <dbReference type="EMBL" id="STY43230.1"/>
    </source>
</evidence>